<organism evidence="1 2">
    <name type="scientific">Spongisporangium articulatum</name>
    <dbReference type="NCBI Taxonomy" id="3362603"/>
    <lineage>
        <taxon>Bacteria</taxon>
        <taxon>Bacillati</taxon>
        <taxon>Actinomycetota</taxon>
        <taxon>Actinomycetes</taxon>
        <taxon>Kineosporiales</taxon>
        <taxon>Kineosporiaceae</taxon>
        <taxon>Spongisporangium</taxon>
    </lineage>
</organism>
<gene>
    <name evidence="1" type="ORF">ACIB24_16380</name>
</gene>
<proteinExistence type="predicted"/>
<name>A0ABW8AQK2_9ACTN</name>
<dbReference type="EMBL" id="JBITLV010000005">
    <property type="protein sequence ID" value="MFI7588649.1"/>
    <property type="molecule type" value="Genomic_DNA"/>
</dbReference>
<evidence type="ECO:0000313" key="1">
    <source>
        <dbReference type="EMBL" id="MFI7588649.1"/>
    </source>
</evidence>
<comment type="caution">
    <text evidence="1">The sequence shown here is derived from an EMBL/GenBank/DDBJ whole genome shotgun (WGS) entry which is preliminary data.</text>
</comment>
<dbReference type="Proteomes" id="UP001612915">
    <property type="component" value="Unassembled WGS sequence"/>
</dbReference>
<sequence>MTEQPERAERLSPTPDDAQRHLDRLAGRLRVMGPRLAGRSGPEAAEHLAAVRAALQAVADLAADGEGQPHRPVPELAPHALADQALVLGHDLLTAARDRGDLFRSRAVEALDRVYALL</sequence>
<evidence type="ECO:0000313" key="2">
    <source>
        <dbReference type="Proteomes" id="UP001612915"/>
    </source>
</evidence>
<reference evidence="1 2" key="1">
    <citation type="submission" date="2024-10" db="EMBL/GenBank/DDBJ databases">
        <title>The Natural Products Discovery Center: Release of the First 8490 Sequenced Strains for Exploring Actinobacteria Biosynthetic Diversity.</title>
        <authorList>
            <person name="Kalkreuter E."/>
            <person name="Kautsar S.A."/>
            <person name="Yang D."/>
            <person name="Bader C.D."/>
            <person name="Teijaro C.N."/>
            <person name="Fluegel L."/>
            <person name="Davis C.M."/>
            <person name="Simpson J.R."/>
            <person name="Lauterbach L."/>
            <person name="Steele A.D."/>
            <person name="Gui C."/>
            <person name="Meng S."/>
            <person name="Li G."/>
            <person name="Viehrig K."/>
            <person name="Ye F."/>
            <person name="Su P."/>
            <person name="Kiefer A.F."/>
            <person name="Nichols A."/>
            <person name="Cepeda A.J."/>
            <person name="Yan W."/>
            <person name="Fan B."/>
            <person name="Jiang Y."/>
            <person name="Adhikari A."/>
            <person name="Zheng C.-J."/>
            <person name="Schuster L."/>
            <person name="Cowan T.M."/>
            <person name="Smanski M.J."/>
            <person name="Chevrette M.G."/>
            <person name="De Carvalho L.P.S."/>
            <person name="Shen B."/>
        </authorList>
    </citation>
    <scope>NUCLEOTIDE SEQUENCE [LARGE SCALE GENOMIC DNA]</scope>
    <source>
        <strain evidence="1 2">NPDC049639</strain>
    </source>
</reference>
<keyword evidence="2" id="KW-1185">Reference proteome</keyword>
<protein>
    <submittedName>
        <fullName evidence="1">Uncharacterized protein</fullName>
    </submittedName>
</protein>
<dbReference type="RefSeq" id="WP_398282558.1">
    <property type="nucleotide sequence ID" value="NZ_JBITLV010000005.1"/>
</dbReference>
<accession>A0ABW8AQK2</accession>